<keyword evidence="2" id="KW-0472">Membrane</keyword>
<feature type="region of interest" description="Disordered" evidence="1">
    <location>
        <begin position="150"/>
        <end position="172"/>
    </location>
</feature>
<evidence type="ECO:0000313" key="3">
    <source>
        <dbReference type="EMBL" id="GAC79463.1"/>
    </source>
</evidence>
<comment type="caution">
    <text evidence="3">The sequence shown here is derived from an EMBL/GenBank/DDBJ whole genome shotgun (WGS) entry which is preliminary data.</text>
</comment>
<dbReference type="Proteomes" id="UP000035009">
    <property type="component" value="Unassembled WGS sequence"/>
</dbReference>
<dbReference type="EMBL" id="BAOP01000010">
    <property type="protein sequence ID" value="GAC79463.1"/>
    <property type="molecule type" value="Genomic_DNA"/>
</dbReference>
<feature type="transmembrane region" description="Helical" evidence="2">
    <location>
        <begin position="34"/>
        <end position="52"/>
    </location>
</feature>
<name>M3VB13_GORML</name>
<keyword evidence="2" id="KW-0812">Transmembrane</keyword>
<organism evidence="3 4">
    <name type="scientific">Gordonia malaquae NBRC 108250</name>
    <dbReference type="NCBI Taxonomy" id="1223542"/>
    <lineage>
        <taxon>Bacteria</taxon>
        <taxon>Bacillati</taxon>
        <taxon>Actinomycetota</taxon>
        <taxon>Actinomycetes</taxon>
        <taxon>Mycobacteriales</taxon>
        <taxon>Gordoniaceae</taxon>
        <taxon>Gordonia</taxon>
    </lineage>
</organism>
<evidence type="ECO:0000256" key="1">
    <source>
        <dbReference type="SAM" id="MobiDB-lite"/>
    </source>
</evidence>
<accession>M3VB13</accession>
<keyword evidence="2" id="KW-1133">Transmembrane helix</keyword>
<evidence type="ECO:0000256" key="2">
    <source>
        <dbReference type="SAM" id="Phobius"/>
    </source>
</evidence>
<gene>
    <name evidence="3" type="ORF">GM1_010_00520</name>
</gene>
<evidence type="ECO:0000313" key="4">
    <source>
        <dbReference type="Proteomes" id="UP000035009"/>
    </source>
</evidence>
<dbReference type="STRING" id="410332.SAMN04488550_2196"/>
<feature type="transmembrane region" description="Helical" evidence="2">
    <location>
        <begin position="59"/>
        <end position="81"/>
    </location>
</feature>
<dbReference type="eggNOG" id="ENOG5032BVQ">
    <property type="taxonomic scope" value="Bacteria"/>
</dbReference>
<keyword evidence="4" id="KW-1185">Reference proteome</keyword>
<dbReference type="AlphaFoldDB" id="M3VB13"/>
<sequence>MRTPKPQATVGIAVVAALVAFAVAAIADTLLVRLLAVVLGTVAAIVLVRSAGSRSTRAGVAGVFLVPVVMLGLGTTVVGVLTDGSGTPSYQESADDKTARADLVEDPNARLRAAFDKADELVPGGSGHVQLIDLDEDSTRVVVLDPNTGQQVTANESSSGWSDPTRVSASDRNTFGRADTARLDLASAQKKVGDAARRMKIDLSERNSSDGIEISERYQDKKLIATFTVGGSEIEVDMAGGLPDTLDAGSFDTVVDSMTRVMTTNGLDPRKRTLSDADFKSSLETAYFPGAGSVGHYGGFVLSFDSGPVARIEVVPGAFPVVTSAESDSRPSSGAFALSAVTMKLLTTIRDDVVERFHAPAYDRQAVGFEIERERDDTLDEYVPLITLSVGPSSAEAQAVYTLRGVEVPKN</sequence>
<protein>
    <submittedName>
        <fullName evidence="3">Uncharacterized protein</fullName>
    </submittedName>
</protein>
<proteinExistence type="predicted"/>
<reference evidence="3 4" key="1">
    <citation type="submission" date="2013-02" db="EMBL/GenBank/DDBJ databases">
        <title>Whole genome shotgun sequence of Gordonia malaquae NBRC 108250.</title>
        <authorList>
            <person name="Yoshida I."/>
            <person name="Hosoyama A."/>
            <person name="Tsuchikane K."/>
            <person name="Ando Y."/>
            <person name="Baba S."/>
            <person name="Ohji S."/>
            <person name="Hamada M."/>
            <person name="Tamura T."/>
            <person name="Yamazoe A."/>
            <person name="Yamazaki S."/>
            <person name="Fujita N."/>
        </authorList>
    </citation>
    <scope>NUCLEOTIDE SEQUENCE [LARGE SCALE GENOMIC DNA]</scope>
    <source>
        <strain evidence="3 4">NBRC 108250</strain>
    </source>
</reference>